<keyword evidence="2" id="KW-1185">Reference proteome</keyword>
<proteinExistence type="predicted"/>
<dbReference type="Proteomes" id="UP000827872">
    <property type="component" value="Linkage Group LG02"/>
</dbReference>
<name>A0ACB8G381_9SAUR</name>
<accession>A0ACB8G381</accession>
<protein>
    <submittedName>
        <fullName evidence="1">Uncharacterized protein</fullName>
    </submittedName>
</protein>
<comment type="caution">
    <text evidence="1">The sequence shown here is derived from an EMBL/GenBank/DDBJ whole genome shotgun (WGS) entry which is preliminary data.</text>
</comment>
<sequence>MNRLGSKDGGETLIEMSQATDGELGCLSKRREKGGSPGRASTGVGQNEGIPGFPFNLPRGFLGSPCPGAEGRHQARDQHNGAAGRGGVRRSPARSAFLTWRPGISLPVRIELY</sequence>
<gene>
    <name evidence="1" type="ORF">K3G42_026060</name>
</gene>
<reference evidence="1" key="1">
    <citation type="submission" date="2021-08" db="EMBL/GenBank/DDBJ databases">
        <title>The first chromosome-level gecko genome reveals the dynamic sex chromosomes of Neotropical dwarf geckos (Sphaerodactylidae: Sphaerodactylus).</title>
        <authorList>
            <person name="Pinto B.J."/>
            <person name="Keating S.E."/>
            <person name="Gamble T."/>
        </authorList>
    </citation>
    <scope>NUCLEOTIDE SEQUENCE</scope>
    <source>
        <strain evidence="1">TG3544</strain>
    </source>
</reference>
<evidence type="ECO:0000313" key="1">
    <source>
        <dbReference type="EMBL" id="KAH8014114.1"/>
    </source>
</evidence>
<evidence type="ECO:0000313" key="2">
    <source>
        <dbReference type="Proteomes" id="UP000827872"/>
    </source>
</evidence>
<dbReference type="EMBL" id="CM037615">
    <property type="protein sequence ID" value="KAH8014114.1"/>
    <property type="molecule type" value="Genomic_DNA"/>
</dbReference>
<organism evidence="1 2">
    <name type="scientific">Sphaerodactylus townsendi</name>
    <dbReference type="NCBI Taxonomy" id="933632"/>
    <lineage>
        <taxon>Eukaryota</taxon>
        <taxon>Metazoa</taxon>
        <taxon>Chordata</taxon>
        <taxon>Craniata</taxon>
        <taxon>Vertebrata</taxon>
        <taxon>Euteleostomi</taxon>
        <taxon>Lepidosauria</taxon>
        <taxon>Squamata</taxon>
        <taxon>Bifurcata</taxon>
        <taxon>Gekkota</taxon>
        <taxon>Sphaerodactylidae</taxon>
        <taxon>Sphaerodactylus</taxon>
    </lineage>
</organism>